<gene>
    <name evidence="1" type="ORF">COW36_16620</name>
</gene>
<comment type="caution">
    <text evidence="1">The sequence shown here is derived from an EMBL/GenBank/DDBJ whole genome shotgun (WGS) entry which is preliminary data.</text>
</comment>
<evidence type="ECO:0000313" key="1">
    <source>
        <dbReference type="EMBL" id="PIW15572.1"/>
    </source>
</evidence>
<accession>A0A2M7G1G2</accession>
<dbReference type="SUPFAM" id="SSF52091">
    <property type="entry name" value="SpoIIaa-like"/>
    <property type="match status" value="1"/>
</dbReference>
<evidence type="ECO:0008006" key="3">
    <source>
        <dbReference type="Google" id="ProtNLM"/>
    </source>
</evidence>
<proteinExistence type="predicted"/>
<reference evidence="1 2" key="1">
    <citation type="submission" date="2017-09" db="EMBL/GenBank/DDBJ databases">
        <title>Depth-based differentiation of microbial function through sediment-hosted aquifers and enrichment of novel symbionts in the deep terrestrial subsurface.</title>
        <authorList>
            <person name="Probst A.J."/>
            <person name="Ladd B."/>
            <person name="Jarett J.K."/>
            <person name="Geller-Mcgrath D.E."/>
            <person name="Sieber C.M."/>
            <person name="Emerson J.B."/>
            <person name="Anantharaman K."/>
            <person name="Thomas B.C."/>
            <person name="Malmstrom R."/>
            <person name="Stieglmeier M."/>
            <person name="Klingl A."/>
            <person name="Woyke T."/>
            <person name="Ryan C.M."/>
            <person name="Banfield J.F."/>
        </authorList>
    </citation>
    <scope>NUCLEOTIDE SEQUENCE [LARGE SCALE GENOMIC DNA]</scope>
    <source>
        <strain evidence="1">CG17_big_fil_post_rev_8_21_14_2_50_48_46</strain>
    </source>
</reference>
<organism evidence="1 2">
    <name type="scientific">bacterium (Candidatus Blackallbacteria) CG17_big_fil_post_rev_8_21_14_2_50_48_46</name>
    <dbReference type="NCBI Taxonomy" id="2014261"/>
    <lineage>
        <taxon>Bacteria</taxon>
        <taxon>Candidatus Blackallbacteria</taxon>
    </lineage>
</organism>
<sequence length="141" mass="16379">MHTLVHHSKLESKNFAPEIWLLELSPTTPKGLGTLWPELFKLLEKSRVCLLIRFFALDHLSTEMIQDLIKLEELACEPELRIYWCDLSSILQQFLKEAHLDAIFEIHSTRSKALANITAQWQEEKRLFVDMDFEIQGSGKG</sequence>
<name>A0A2M7G1G2_9BACT</name>
<dbReference type="Proteomes" id="UP000231019">
    <property type="component" value="Unassembled WGS sequence"/>
</dbReference>
<evidence type="ECO:0000313" key="2">
    <source>
        <dbReference type="Proteomes" id="UP000231019"/>
    </source>
</evidence>
<dbReference type="EMBL" id="PFFQ01000050">
    <property type="protein sequence ID" value="PIW15572.1"/>
    <property type="molecule type" value="Genomic_DNA"/>
</dbReference>
<protein>
    <recommendedName>
        <fullName evidence="3">STAS domain-containing protein</fullName>
    </recommendedName>
</protein>
<dbReference type="AlphaFoldDB" id="A0A2M7G1G2"/>
<dbReference type="InterPro" id="IPR036513">
    <property type="entry name" value="STAS_dom_sf"/>
</dbReference>